<evidence type="ECO:0000256" key="1">
    <source>
        <dbReference type="ARBA" id="ARBA00023125"/>
    </source>
</evidence>
<keyword evidence="1" id="KW-0238">DNA-binding</keyword>
<evidence type="ECO:0000313" key="4">
    <source>
        <dbReference type="Proteomes" id="UP000256530"/>
    </source>
</evidence>
<dbReference type="Pfam" id="PF01381">
    <property type="entry name" value="HTH_3"/>
    <property type="match status" value="1"/>
</dbReference>
<gene>
    <name evidence="3" type="ORF">DET55_11086</name>
</gene>
<evidence type="ECO:0000259" key="2">
    <source>
        <dbReference type="PROSITE" id="PS50943"/>
    </source>
</evidence>
<dbReference type="SUPFAM" id="SSF47413">
    <property type="entry name" value="lambda repressor-like DNA-binding domains"/>
    <property type="match status" value="1"/>
</dbReference>
<evidence type="ECO:0000313" key="3">
    <source>
        <dbReference type="EMBL" id="REF34210.1"/>
    </source>
</evidence>
<name>A0A3D9V1Z5_BACMY</name>
<comment type="caution">
    <text evidence="3">The sequence shown here is derived from an EMBL/GenBank/DDBJ whole genome shotgun (WGS) entry which is preliminary data.</text>
</comment>
<dbReference type="GO" id="GO:0003677">
    <property type="term" value="F:DNA binding"/>
    <property type="evidence" value="ECO:0007669"/>
    <property type="project" value="UniProtKB-KW"/>
</dbReference>
<dbReference type="AlphaFoldDB" id="A0A3D9V1Z5"/>
<dbReference type="Proteomes" id="UP000256530">
    <property type="component" value="Unassembled WGS sequence"/>
</dbReference>
<dbReference type="CDD" id="cd00093">
    <property type="entry name" value="HTH_XRE"/>
    <property type="match status" value="1"/>
</dbReference>
<dbReference type="EMBL" id="QTTY01000010">
    <property type="protein sequence ID" value="REF34210.1"/>
    <property type="molecule type" value="Genomic_DNA"/>
</dbReference>
<dbReference type="InterPro" id="IPR010982">
    <property type="entry name" value="Lambda_DNA-bd_dom_sf"/>
</dbReference>
<dbReference type="InterPro" id="IPR001387">
    <property type="entry name" value="Cro/C1-type_HTH"/>
</dbReference>
<reference evidence="3 4" key="1">
    <citation type="submission" date="2018-08" db="EMBL/GenBank/DDBJ databases">
        <title>Freshwater and sediment microbial communities from various areas in North America, analyzing microbe dynamics in response to fracking.</title>
        <authorList>
            <person name="Lamendella R."/>
        </authorList>
    </citation>
    <scope>NUCLEOTIDE SEQUENCE [LARGE SCALE GENOMIC DNA]</scope>
    <source>
        <strain evidence="3 4">DB-1</strain>
    </source>
</reference>
<sequence length="108" mass="12399">MISFEIAIVREQNCSLFLRQSFDNDMYQLYTDDVKTILQVRRNGVKNQIYELRTANSISQGALADKCNVSRQTINAIENNKYDPSLALAFRLAEVLGTTVDKLFLYKL</sequence>
<feature type="domain" description="HTH cro/C1-type" evidence="2">
    <location>
        <begin position="49"/>
        <end position="103"/>
    </location>
</feature>
<dbReference type="SMART" id="SM00530">
    <property type="entry name" value="HTH_XRE"/>
    <property type="match status" value="1"/>
</dbReference>
<dbReference type="PANTHER" id="PTHR46558">
    <property type="entry name" value="TRACRIPTIONAL REGULATORY PROTEIN-RELATED-RELATED"/>
    <property type="match status" value="1"/>
</dbReference>
<protein>
    <submittedName>
        <fullName evidence="3">Putative transcriptional regulator</fullName>
    </submittedName>
</protein>
<organism evidence="3 4">
    <name type="scientific">Bacillus mycoides</name>
    <dbReference type="NCBI Taxonomy" id="1405"/>
    <lineage>
        <taxon>Bacteria</taxon>
        <taxon>Bacillati</taxon>
        <taxon>Bacillota</taxon>
        <taxon>Bacilli</taxon>
        <taxon>Bacillales</taxon>
        <taxon>Bacillaceae</taxon>
        <taxon>Bacillus</taxon>
        <taxon>Bacillus cereus group</taxon>
    </lineage>
</organism>
<proteinExistence type="predicted"/>
<dbReference type="PANTHER" id="PTHR46558:SF4">
    <property type="entry name" value="DNA-BIDING PHAGE PROTEIN"/>
    <property type="match status" value="1"/>
</dbReference>
<accession>A0A3D9V1Z5</accession>
<dbReference type="PROSITE" id="PS50943">
    <property type="entry name" value="HTH_CROC1"/>
    <property type="match status" value="1"/>
</dbReference>
<dbReference type="Gene3D" id="1.10.260.40">
    <property type="entry name" value="lambda repressor-like DNA-binding domains"/>
    <property type="match status" value="1"/>
</dbReference>